<evidence type="ECO:0008006" key="3">
    <source>
        <dbReference type="Google" id="ProtNLM"/>
    </source>
</evidence>
<dbReference type="NCBIfam" id="TIGR04183">
    <property type="entry name" value="Por_Secre_tail"/>
    <property type="match status" value="1"/>
</dbReference>
<evidence type="ECO:0000313" key="2">
    <source>
        <dbReference type="Proteomes" id="UP000319619"/>
    </source>
</evidence>
<dbReference type="InterPro" id="IPR026444">
    <property type="entry name" value="Secre_tail"/>
</dbReference>
<dbReference type="AlphaFoldDB" id="A0A532V2Y1"/>
<protein>
    <recommendedName>
        <fullName evidence="3">Secretion system C-terminal sorting domain-containing protein</fullName>
    </recommendedName>
</protein>
<evidence type="ECO:0000313" key="1">
    <source>
        <dbReference type="EMBL" id="TKJ41581.1"/>
    </source>
</evidence>
<accession>A0A532V2Y1</accession>
<dbReference type="Gene3D" id="2.60.40.1120">
    <property type="entry name" value="Carboxypeptidase-like, regulatory domain"/>
    <property type="match status" value="1"/>
</dbReference>
<reference evidence="1 2" key="1">
    <citation type="submission" date="2017-06" db="EMBL/GenBank/DDBJ databases">
        <title>Novel microbial phyla capable of carbon fixation and sulfur reduction in deep-sea sediments.</title>
        <authorList>
            <person name="Huang J."/>
            <person name="Baker B."/>
            <person name="Wang Y."/>
        </authorList>
    </citation>
    <scope>NUCLEOTIDE SEQUENCE [LARGE SCALE GENOMIC DNA]</scope>
    <source>
        <strain evidence="1">B3_LCP</strain>
    </source>
</reference>
<comment type="caution">
    <text evidence="1">The sequence shown here is derived from an EMBL/GenBank/DDBJ whole genome shotgun (WGS) entry which is preliminary data.</text>
</comment>
<dbReference type="EMBL" id="NJBN01000002">
    <property type="protein sequence ID" value="TKJ41581.1"/>
    <property type="molecule type" value="Genomic_DNA"/>
</dbReference>
<gene>
    <name evidence="1" type="ORF">CEE37_03180</name>
</gene>
<sequence length="874" mass="96385">MNRSILIFALLLALFCVPLLQIVQATPYWSEDDLNRARQERQGFIEIPRFPITLREIDEYILMDEYTQICDFLVTMQEPDTSSPDYGGMHEGESAYAWSIIQTDNTQESIRVWSTYGELTGDIETYRENVQAAWVYTMNYPAYDEEGSTDYYRVHNCGWALVAESKYRQVYGDDRYLWYADSCAWYIQHHRLSYTGALNPLVEGWAAGTLYDYGIEQSDQGAVDSALVIGADVQAWIETDPDRLWNNEDWAMCGGTALWGVCRSVFTDDPVAGQLWLPQYLPYMDTYAGPGQWNNSWNVWYAHAWHASAAITLDPWATGYAFALVDTLLDADTDNDGGIMATSTDPDTEDQSWVSCYLDFMGLEPFFANQMADDAIAFGFTQPDTSYPIAEGEAYDVEVLVAHFGGLLPFGDVDVQITGDFTASGSTYLDIVDIDTLLMGQWTPSQTGFSNLSMEVSPGGQISENDTLTMTVQVLGWGTIQGEVSDASTGEPIASDLFFYRQGLPPDQPLYNISNSPSNGIYEVDVIEGTYSITIDPEIPYTDREITDITVGVGESVTVDFNLTPAPILLVDDDGGAAYDSFFTAPLTNLDYDFYLWENAQNGSPGIDLEYFQAVIWFTGDETEDALIETESEDLILYLQTGGSLLLTGQYIAEYHGLNPLLSGFLGVYYDSSNVVQFQAQGVEGDPVTGGMTVMFPGAAGAANQDSTSMISATGDGVIAMNYICANQPGAAVRVETDYKSLFLGFGLEGVSGGAQSTTRQEFLAAAIDWFDLSTGITLEFTETTPADYALVSLAPNPFNANVQFNLNLPQRSSVDFQIFNLAGQIIGSRSLGTMKSGPHQVNYPFDKGWASGIYYFAFKVGGKMEVIKGVYLK</sequence>
<organism evidence="1 2">
    <name type="scientific">candidate division LCP-89 bacterium B3_LCP</name>
    <dbReference type="NCBI Taxonomy" id="2012998"/>
    <lineage>
        <taxon>Bacteria</taxon>
        <taxon>Pseudomonadati</taxon>
        <taxon>Bacteria division LCP-89</taxon>
    </lineage>
</organism>
<name>A0A532V2Y1_UNCL8</name>
<proteinExistence type="predicted"/>
<dbReference type="Proteomes" id="UP000319619">
    <property type="component" value="Unassembled WGS sequence"/>
</dbReference>